<dbReference type="AlphaFoldDB" id="A0AAD3T8J2"/>
<organism evidence="2 3">
    <name type="scientific">Nepenthes gracilis</name>
    <name type="common">Slender pitcher plant</name>
    <dbReference type="NCBI Taxonomy" id="150966"/>
    <lineage>
        <taxon>Eukaryota</taxon>
        <taxon>Viridiplantae</taxon>
        <taxon>Streptophyta</taxon>
        <taxon>Embryophyta</taxon>
        <taxon>Tracheophyta</taxon>
        <taxon>Spermatophyta</taxon>
        <taxon>Magnoliopsida</taxon>
        <taxon>eudicotyledons</taxon>
        <taxon>Gunneridae</taxon>
        <taxon>Pentapetalae</taxon>
        <taxon>Caryophyllales</taxon>
        <taxon>Nepenthaceae</taxon>
        <taxon>Nepenthes</taxon>
    </lineage>
</organism>
<feature type="compositionally biased region" description="Basic residues" evidence="1">
    <location>
        <begin position="60"/>
        <end position="73"/>
    </location>
</feature>
<gene>
    <name evidence="2" type="ORF">Nepgr_026661</name>
</gene>
<accession>A0AAD3T8J2</accession>
<protein>
    <submittedName>
        <fullName evidence="2">Uncharacterized protein</fullName>
    </submittedName>
</protein>
<feature type="compositionally biased region" description="Low complexity" evidence="1">
    <location>
        <begin position="78"/>
        <end position="89"/>
    </location>
</feature>
<reference evidence="2" key="1">
    <citation type="submission" date="2023-05" db="EMBL/GenBank/DDBJ databases">
        <title>Nepenthes gracilis genome sequencing.</title>
        <authorList>
            <person name="Fukushima K."/>
        </authorList>
    </citation>
    <scope>NUCLEOTIDE SEQUENCE</scope>
    <source>
        <strain evidence="2">SING2019-196</strain>
    </source>
</reference>
<keyword evidence="3" id="KW-1185">Reference proteome</keyword>
<feature type="region of interest" description="Disordered" evidence="1">
    <location>
        <begin position="52"/>
        <end position="121"/>
    </location>
</feature>
<evidence type="ECO:0000256" key="1">
    <source>
        <dbReference type="SAM" id="MobiDB-lite"/>
    </source>
</evidence>
<dbReference type="Proteomes" id="UP001279734">
    <property type="component" value="Unassembled WGS sequence"/>
</dbReference>
<sequence length="134" mass="14685">MPKNRDSQDATPADASIIKTRIEVPYQATPIKAIQRRLARLSHRLVHSAERISKVQPLNHNRKAHIGSAKHKSRESIQDVPSSSQDPSSKTNTSTLAPTMPSAAHHKGLAPSSIQSQRCKGEIKTNQIAVIESQ</sequence>
<comment type="caution">
    <text evidence="2">The sequence shown here is derived from an EMBL/GenBank/DDBJ whole genome shotgun (WGS) entry which is preliminary data.</text>
</comment>
<evidence type="ECO:0000313" key="3">
    <source>
        <dbReference type="Proteomes" id="UP001279734"/>
    </source>
</evidence>
<feature type="compositionally biased region" description="Polar residues" evidence="1">
    <location>
        <begin position="112"/>
        <end position="121"/>
    </location>
</feature>
<evidence type="ECO:0000313" key="2">
    <source>
        <dbReference type="EMBL" id="GMH24818.1"/>
    </source>
</evidence>
<name>A0AAD3T8J2_NEPGR</name>
<dbReference type="EMBL" id="BSYO01000028">
    <property type="protein sequence ID" value="GMH24818.1"/>
    <property type="molecule type" value="Genomic_DNA"/>
</dbReference>
<proteinExistence type="predicted"/>